<sequence>MNTTTPYTPLECLLLFQSLVVYGTEDKSFARIADLLANNDLVKGGETYDAGRLTSDALRELYLQLLSEELRSAEDVSQDGTQPGSKKRKVQGVALPTLKEAQEHKEKLPILIERLYARYRDYMVREIRADEREFAQIRKDILEIERGEWDERILKEDGALINTNGTGSPLAPQPTVNGVTPDVLIPEKKQPEEIPVAPEQAPEKASPTPVPALQPAEKPDGLAIGNAINGQLNSLAPPAPKKEPVPSNAPPTIHPPKQQKPGASGSPQGPAPVQQAPQPPGMAYKWEPPYQAGPPHQPPPYQSQPSSPFPPPQFNGPPYPQQLAAPSRGTFPSPQGLPVPHPHLPSSPMNAQPPQPAHLPPPNAARPTAGPPGVPLDALADLTGQQYRAPSGSPVVQQSVPVPPGGYPQPYPPAQRTPGKGQPQWSQTYLPPYQGTPPQFNPPPQNQRPPFPQQPGLIPTENRQYNSPYNANQGPQPQITIPSQVNAAKSQGGFPSLPNTPTSQGMPRYMTGSGTRWTPTPTGSTPRPNTLAKPPAIEPISPILQSAKLFTGAKPTEKGPKLGTQKLKSVPARMSRRTRAGSTGSHLSTSAMSQADDDADETSVASHVKEEVNTPLPLGAEEETGDTTADESASIPAHRQRPSRPQYPVESPKRLKRKRDESIEAPREPAKPPTHVLWTRNFPKISTSAMESISGHRNASTFAVPVKERDAPGYKHIVLRPQDLKSIKSAILAGHRAATEKEKSMGEGFKSESSTWLPISEDLIPPKGIINSTQLEKELMRMFANAIMFNPDPDRGFGEKLDGNKDKQGGDGYEIDEDGVVKDTKAMFADVEKIIASLRSTENIDGTGIPRGSSVGRASSIRGSSVVATEAEDDAASEATGDGGESAANLASGAKRRRKA</sequence>
<keyword evidence="1 2" id="KW-0103">Bromodomain</keyword>
<gene>
    <name evidence="5" type="ORF">OIDMADRAFT_178560</name>
</gene>
<feature type="region of interest" description="Disordered" evidence="3">
    <location>
        <begin position="194"/>
        <end position="675"/>
    </location>
</feature>
<feature type="compositionally biased region" description="Polar residues" evidence="3">
    <location>
        <begin position="512"/>
        <end position="528"/>
    </location>
</feature>
<dbReference type="PANTHER" id="PTHR15398">
    <property type="entry name" value="BROMODOMAIN-CONTAINING PROTEIN 8"/>
    <property type="match status" value="1"/>
</dbReference>
<dbReference type="SUPFAM" id="SSF47370">
    <property type="entry name" value="Bromodomain"/>
    <property type="match status" value="1"/>
</dbReference>
<dbReference type="AlphaFoldDB" id="A0A0C3DKW8"/>
<dbReference type="Proteomes" id="UP000054321">
    <property type="component" value="Unassembled WGS sequence"/>
</dbReference>
<feature type="compositionally biased region" description="Low complexity" evidence="3">
    <location>
        <begin position="390"/>
        <end position="400"/>
    </location>
</feature>
<dbReference type="Pfam" id="PF00439">
    <property type="entry name" value="Bromodomain"/>
    <property type="match status" value="1"/>
</dbReference>
<dbReference type="InterPro" id="IPR001487">
    <property type="entry name" value="Bromodomain"/>
</dbReference>
<dbReference type="OrthoDB" id="21449at2759"/>
<accession>A0A0C3DKW8</accession>
<feature type="compositionally biased region" description="Pro residues" evidence="3">
    <location>
        <begin position="291"/>
        <end position="320"/>
    </location>
</feature>
<dbReference type="Gene3D" id="1.20.920.10">
    <property type="entry name" value="Bromodomain-like"/>
    <property type="match status" value="1"/>
</dbReference>
<reference evidence="5 6" key="1">
    <citation type="submission" date="2014-04" db="EMBL/GenBank/DDBJ databases">
        <authorList>
            <consortium name="DOE Joint Genome Institute"/>
            <person name="Kuo A."/>
            <person name="Martino E."/>
            <person name="Perotto S."/>
            <person name="Kohler A."/>
            <person name="Nagy L.G."/>
            <person name="Floudas D."/>
            <person name="Copeland A."/>
            <person name="Barry K.W."/>
            <person name="Cichocki N."/>
            <person name="Veneault-Fourrey C."/>
            <person name="LaButti K."/>
            <person name="Lindquist E.A."/>
            <person name="Lipzen A."/>
            <person name="Lundell T."/>
            <person name="Morin E."/>
            <person name="Murat C."/>
            <person name="Sun H."/>
            <person name="Tunlid A."/>
            <person name="Henrissat B."/>
            <person name="Grigoriev I.V."/>
            <person name="Hibbett D.S."/>
            <person name="Martin F."/>
            <person name="Nordberg H.P."/>
            <person name="Cantor M.N."/>
            <person name="Hua S.X."/>
        </authorList>
    </citation>
    <scope>NUCLEOTIDE SEQUENCE [LARGE SCALE GENOMIC DNA]</scope>
    <source>
        <strain evidence="5 6">Zn</strain>
    </source>
</reference>
<feature type="domain" description="Bromo" evidence="4">
    <location>
        <begin position="694"/>
        <end position="797"/>
    </location>
</feature>
<dbReference type="EMBL" id="KN832874">
    <property type="protein sequence ID" value="KIN02638.1"/>
    <property type="molecule type" value="Genomic_DNA"/>
</dbReference>
<evidence type="ECO:0000313" key="6">
    <source>
        <dbReference type="Proteomes" id="UP000054321"/>
    </source>
</evidence>
<feature type="region of interest" description="Disordered" evidence="3">
    <location>
        <begin position="794"/>
        <end position="816"/>
    </location>
</feature>
<feature type="compositionally biased region" description="Low complexity" evidence="3">
    <location>
        <begin position="259"/>
        <end position="276"/>
    </location>
</feature>
<feature type="compositionally biased region" description="Low complexity" evidence="3">
    <location>
        <begin position="877"/>
        <end position="888"/>
    </location>
</feature>
<name>A0A0C3DKW8_OIDMZ</name>
<dbReference type="PROSITE" id="PS50014">
    <property type="entry name" value="BROMODOMAIN_2"/>
    <property type="match status" value="1"/>
</dbReference>
<dbReference type="InParanoid" id="A0A0C3DKW8"/>
<feature type="compositionally biased region" description="Acidic residues" evidence="3">
    <location>
        <begin position="620"/>
        <end position="629"/>
    </location>
</feature>
<evidence type="ECO:0000256" key="2">
    <source>
        <dbReference type="PROSITE-ProRule" id="PRU00035"/>
    </source>
</evidence>
<feature type="compositionally biased region" description="Pro residues" evidence="3">
    <location>
        <begin position="335"/>
        <end position="374"/>
    </location>
</feature>
<feature type="compositionally biased region" description="Polar residues" evidence="3">
    <location>
        <begin position="580"/>
        <end position="593"/>
    </location>
</feature>
<keyword evidence="6" id="KW-1185">Reference proteome</keyword>
<proteinExistence type="predicted"/>
<feature type="region of interest" description="Disordered" evidence="3">
    <location>
        <begin position="839"/>
        <end position="900"/>
    </location>
</feature>
<feature type="compositionally biased region" description="Pro residues" evidence="3">
    <location>
        <begin position="401"/>
        <end position="415"/>
    </location>
</feature>
<feature type="compositionally biased region" description="Basic and acidic residues" evidence="3">
    <location>
        <begin position="794"/>
        <end position="809"/>
    </location>
</feature>
<dbReference type="InterPro" id="IPR036427">
    <property type="entry name" value="Bromodomain-like_sf"/>
</dbReference>
<organism evidence="5 6">
    <name type="scientific">Oidiodendron maius (strain Zn)</name>
    <dbReference type="NCBI Taxonomy" id="913774"/>
    <lineage>
        <taxon>Eukaryota</taxon>
        <taxon>Fungi</taxon>
        <taxon>Dikarya</taxon>
        <taxon>Ascomycota</taxon>
        <taxon>Pezizomycotina</taxon>
        <taxon>Leotiomycetes</taxon>
        <taxon>Leotiomycetes incertae sedis</taxon>
        <taxon>Myxotrichaceae</taxon>
        <taxon>Oidiodendron</taxon>
    </lineage>
</organism>
<feature type="compositionally biased region" description="Pro residues" evidence="3">
    <location>
        <begin position="439"/>
        <end position="453"/>
    </location>
</feature>
<protein>
    <recommendedName>
        <fullName evidence="4">Bromo domain-containing protein</fullName>
    </recommendedName>
</protein>
<reference evidence="6" key="2">
    <citation type="submission" date="2015-01" db="EMBL/GenBank/DDBJ databases">
        <title>Evolutionary Origins and Diversification of the Mycorrhizal Mutualists.</title>
        <authorList>
            <consortium name="DOE Joint Genome Institute"/>
            <consortium name="Mycorrhizal Genomics Consortium"/>
            <person name="Kohler A."/>
            <person name="Kuo A."/>
            <person name="Nagy L.G."/>
            <person name="Floudas D."/>
            <person name="Copeland A."/>
            <person name="Barry K.W."/>
            <person name="Cichocki N."/>
            <person name="Veneault-Fourrey C."/>
            <person name="LaButti K."/>
            <person name="Lindquist E.A."/>
            <person name="Lipzen A."/>
            <person name="Lundell T."/>
            <person name="Morin E."/>
            <person name="Murat C."/>
            <person name="Riley R."/>
            <person name="Ohm R."/>
            <person name="Sun H."/>
            <person name="Tunlid A."/>
            <person name="Henrissat B."/>
            <person name="Grigoriev I.V."/>
            <person name="Hibbett D.S."/>
            <person name="Martin F."/>
        </authorList>
    </citation>
    <scope>NUCLEOTIDE SEQUENCE [LARGE SCALE GENOMIC DNA]</scope>
    <source>
        <strain evidence="6">Zn</strain>
    </source>
</reference>
<evidence type="ECO:0000256" key="1">
    <source>
        <dbReference type="ARBA" id="ARBA00023117"/>
    </source>
</evidence>
<dbReference type="STRING" id="913774.A0A0C3DKW8"/>
<evidence type="ECO:0000259" key="4">
    <source>
        <dbReference type="PROSITE" id="PS50014"/>
    </source>
</evidence>
<evidence type="ECO:0000256" key="3">
    <source>
        <dbReference type="SAM" id="MobiDB-lite"/>
    </source>
</evidence>
<feature type="compositionally biased region" description="Basic and acidic residues" evidence="3">
    <location>
        <begin position="658"/>
        <end position="670"/>
    </location>
</feature>
<dbReference type="HOGENOM" id="CLU_303488_0_0_1"/>
<dbReference type="PANTHER" id="PTHR15398:SF4">
    <property type="entry name" value="BROMODOMAIN-CONTAINING PROTEIN 8 ISOFORM X1"/>
    <property type="match status" value="1"/>
</dbReference>
<dbReference type="GO" id="GO:0035267">
    <property type="term" value="C:NuA4 histone acetyltransferase complex"/>
    <property type="evidence" value="ECO:0007669"/>
    <property type="project" value="TreeGrafter"/>
</dbReference>
<dbReference type="GO" id="GO:0006325">
    <property type="term" value="P:chromatin organization"/>
    <property type="evidence" value="ECO:0007669"/>
    <property type="project" value="UniProtKB-ARBA"/>
</dbReference>
<evidence type="ECO:0000313" key="5">
    <source>
        <dbReference type="EMBL" id="KIN02638.1"/>
    </source>
</evidence>
<feature type="compositionally biased region" description="Polar residues" evidence="3">
    <location>
        <begin position="461"/>
        <end position="489"/>
    </location>
</feature>